<reference evidence="8 9" key="1">
    <citation type="journal article" date="2018" name="Sci. Data">
        <title>The draft genome sequence of cork oak.</title>
        <authorList>
            <person name="Ramos A.M."/>
            <person name="Usie A."/>
            <person name="Barbosa P."/>
            <person name="Barros P.M."/>
            <person name="Capote T."/>
            <person name="Chaves I."/>
            <person name="Simoes F."/>
            <person name="Abreu I."/>
            <person name="Carrasquinho I."/>
            <person name="Faro C."/>
            <person name="Guimaraes J.B."/>
            <person name="Mendonca D."/>
            <person name="Nobrega F."/>
            <person name="Rodrigues L."/>
            <person name="Saibo N.J.M."/>
            <person name="Varela M.C."/>
            <person name="Egas C."/>
            <person name="Matos J."/>
            <person name="Miguel C.M."/>
            <person name="Oliveira M.M."/>
            <person name="Ricardo C.P."/>
            <person name="Goncalves S."/>
        </authorList>
    </citation>
    <scope>NUCLEOTIDE SEQUENCE [LARGE SCALE GENOMIC DNA]</scope>
    <source>
        <strain evidence="9">cv. HL8</strain>
    </source>
</reference>
<evidence type="ECO:0000256" key="5">
    <source>
        <dbReference type="PROSITE-ProRule" id="PRU00176"/>
    </source>
</evidence>
<dbReference type="PANTHER" id="PTHR48039:SF5">
    <property type="entry name" value="RNA-BINDING PROTEIN 28"/>
    <property type="match status" value="1"/>
</dbReference>
<dbReference type="CDD" id="cd12413">
    <property type="entry name" value="RRM1_RBM28_like"/>
    <property type="match status" value="1"/>
</dbReference>
<evidence type="ECO:0000256" key="2">
    <source>
        <dbReference type="ARBA" id="ARBA00022737"/>
    </source>
</evidence>
<dbReference type="SUPFAM" id="SSF54928">
    <property type="entry name" value="RNA-binding domain, RBD"/>
    <property type="match status" value="4"/>
</dbReference>
<dbReference type="FunFam" id="3.30.70.330:FF:000182">
    <property type="entry name" value="RNA-binding motif protein 28"/>
    <property type="match status" value="1"/>
</dbReference>
<feature type="domain" description="RRM" evidence="7">
    <location>
        <begin position="751"/>
        <end position="834"/>
    </location>
</feature>
<evidence type="ECO:0000259" key="7">
    <source>
        <dbReference type="PROSITE" id="PS50102"/>
    </source>
</evidence>
<feature type="region of interest" description="Disordered" evidence="6">
    <location>
        <begin position="1"/>
        <end position="22"/>
    </location>
</feature>
<feature type="region of interest" description="Disordered" evidence="6">
    <location>
        <begin position="608"/>
        <end position="650"/>
    </location>
</feature>
<feature type="domain" description="RRM" evidence="7">
    <location>
        <begin position="292"/>
        <end position="372"/>
    </location>
</feature>
<dbReference type="InterPro" id="IPR035979">
    <property type="entry name" value="RBD_domain_sf"/>
</dbReference>
<evidence type="ECO:0000313" key="8">
    <source>
        <dbReference type="EMBL" id="KAK7836888.1"/>
    </source>
</evidence>
<feature type="compositionally biased region" description="Basic and acidic residues" evidence="6">
    <location>
        <begin position="1044"/>
        <end position="1060"/>
    </location>
</feature>
<dbReference type="Proteomes" id="UP000237347">
    <property type="component" value="Unassembled WGS sequence"/>
</dbReference>
<feature type="compositionally biased region" description="Basic and acidic residues" evidence="6">
    <location>
        <begin position="1085"/>
        <end position="1133"/>
    </location>
</feature>
<protein>
    <submittedName>
        <fullName evidence="8">Serine/arginine-rich splicing factor sc35</fullName>
    </submittedName>
</protein>
<dbReference type="GO" id="GO:0003729">
    <property type="term" value="F:mRNA binding"/>
    <property type="evidence" value="ECO:0007669"/>
    <property type="project" value="TreeGrafter"/>
</dbReference>
<comment type="caution">
    <text evidence="8">The sequence shown here is derived from an EMBL/GenBank/DDBJ whole genome shotgun (WGS) entry which is preliminary data.</text>
</comment>
<feature type="compositionally biased region" description="Basic and acidic residues" evidence="6">
    <location>
        <begin position="390"/>
        <end position="399"/>
    </location>
</feature>
<keyword evidence="9" id="KW-1185">Reference proteome</keyword>
<dbReference type="InterPro" id="IPR051945">
    <property type="entry name" value="RRM_MRD1_RNA_proc_ribogen"/>
</dbReference>
<dbReference type="EMBL" id="PKMF04000342">
    <property type="protein sequence ID" value="KAK7836888.1"/>
    <property type="molecule type" value="Genomic_DNA"/>
</dbReference>
<feature type="compositionally biased region" description="Basic and acidic residues" evidence="6">
    <location>
        <begin position="149"/>
        <end position="158"/>
    </location>
</feature>
<feature type="compositionally biased region" description="Basic and acidic residues" evidence="6">
    <location>
        <begin position="119"/>
        <end position="130"/>
    </location>
</feature>
<dbReference type="CDD" id="cd12416">
    <property type="entry name" value="RRM4_RBM28_like"/>
    <property type="match status" value="1"/>
</dbReference>
<feature type="compositionally biased region" description="Basic and acidic residues" evidence="6">
    <location>
        <begin position="7"/>
        <end position="19"/>
    </location>
</feature>
<dbReference type="PROSITE" id="PS50102">
    <property type="entry name" value="RRM"/>
    <property type="match status" value="5"/>
</dbReference>
<feature type="domain" description="RRM" evidence="7">
    <location>
        <begin position="22"/>
        <end position="100"/>
    </location>
</feature>
<keyword evidence="2" id="KW-0677">Repeat</keyword>
<dbReference type="GO" id="GO:0005634">
    <property type="term" value="C:nucleus"/>
    <property type="evidence" value="ECO:0007669"/>
    <property type="project" value="UniProtKB-SubCell"/>
</dbReference>
<feature type="region of interest" description="Disordered" evidence="6">
    <location>
        <begin position="1012"/>
        <end position="1212"/>
    </location>
</feature>
<dbReference type="CDD" id="cd12414">
    <property type="entry name" value="RRM2_RBM28_like"/>
    <property type="match status" value="1"/>
</dbReference>
<evidence type="ECO:0000256" key="4">
    <source>
        <dbReference type="ARBA" id="ARBA00023242"/>
    </source>
</evidence>
<dbReference type="InterPro" id="IPR012677">
    <property type="entry name" value="Nucleotide-bd_a/b_plait_sf"/>
</dbReference>
<dbReference type="Pfam" id="PF00076">
    <property type="entry name" value="RRM_1"/>
    <property type="match status" value="3"/>
</dbReference>
<feature type="region of interest" description="Disordered" evidence="6">
    <location>
        <begin position="98"/>
        <end position="213"/>
    </location>
</feature>
<feature type="region of interest" description="Disordered" evidence="6">
    <location>
        <begin position="373"/>
        <end position="413"/>
    </location>
</feature>
<accession>A0AAW0KDZ3</accession>
<gene>
    <name evidence="8" type="primary">SC35_1</name>
    <name evidence="8" type="ORF">CFP56_021954</name>
</gene>
<proteinExistence type="predicted"/>
<comment type="subcellular location">
    <subcellularLocation>
        <location evidence="1">Nucleus</location>
    </subcellularLocation>
</comment>
<feature type="domain" description="RRM" evidence="7">
    <location>
        <begin position="516"/>
        <end position="594"/>
    </location>
</feature>
<feature type="compositionally biased region" description="Basic and acidic residues" evidence="6">
    <location>
        <begin position="1144"/>
        <end position="1159"/>
    </location>
</feature>
<organism evidence="8 9">
    <name type="scientific">Quercus suber</name>
    <name type="common">Cork oak</name>
    <dbReference type="NCBI Taxonomy" id="58331"/>
    <lineage>
        <taxon>Eukaryota</taxon>
        <taxon>Viridiplantae</taxon>
        <taxon>Streptophyta</taxon>
        <taxon>Embryophyta</taxon>
        <taxon>Tracheophyta</taxon>
        <taxon>Spermatophyta</taxon>
        <taxon>Magnoliopsida</taxon>
        <taxon>eudicotyledons</taxon>
        <taxon>Gunneridae</taxon>
        <taxon>Pentapetalae</taxon>
        <taxon>rosids</taxon>
        <taxon>fabids</taxon>
        <taxon>Fagales</taxon>
        <taxon>Fagaceae</taxon>
        <taxon>Quercus</taxon>
    </lineage>
</organism>
<evidence type="ECO:0000256" key="3">
    <source>
        <dbReference type="ARBA" id="ARBA00022884"/>
    </source>
</evidence>
<feature type="compositionally biased region" description="Basic and acidic residues" evidence="6">
    <location>
        <begin position="1170"/>
        <end position="1180"/>
    </location>
</feature>
<feature type="domain" description="RRM" evidence="7">
    <location>
        <begin position="903"/>
        <end position="1011"/>
    </location>
</feature>
<dbReference type="AlphaFoldDB" id="A0AAW0KDZ3"/>
<dbReference type="PANTHER" id="PTHR48039">
    <property type="entry name" value="RNA-BINDING MOTIF PROTEIN 14B"/>
    <property type="match status" value="1"/>
</dbReference>
<dbReference type="InterPro" id="IPR000504">
    <property type="entry name" value="RRM_dom"/>
</dbReference>
<evidence type="ECO:0000313" key="9">
    <source>
        <dbReference type="Proteomes" id="UP000237347"/>
    </source>
</evidence>
<evidence type="ECO:0000256" key="6">
    <source>
        <dbReference type="SAM" id="MobiDB-lite"/>
    </source>
</evidence>
<keyword evidence="3 5" id="KW-0694">RNA-binding</keyword>
<name>A0AAW0KDZ3_QUESU</name>
<keyword evidence="4" id="KW-0539">Nucleus</keyword>
<dbReference type="SMART" id="SM00360">
    <property type="entry name" value="RRM"/>
    <property type="match status" value="5"/>
</dbReference>
<sequence length="1212" mass="134016">MGRKAKSKEGNENRAKTEHSPSTVFVSNLPYSFTNSQLEETFSDVGPVRRCFMVTQKGSTEHRGFGFVQFAVTEDANRSIELKNGSSVGGRKIAVKHAMHRAPLEQRRSKQGQVVQSDDNAKSKSEKDDNASGAEKPASNLEETAFEQNAEKPVEARKAGTLSSNLANKEGSSEKKRAARILSSNLANKEGSSEKQKAARTLSSNLANKEGSSEKQKVARTVIFGGLLDADMAEDVHRRAREVGSVLSVTYPLPKEELEQHVMLLQILSWDHSETCDIFPGLVQDGCKMDASAVLYTSVKSANASVAMLHQKKIKGGVVWARQLGGEAHGSTEHRGFGFVQFAVTEDANRSIELKNGSSVGGRKIAVKHAMHRAPLEQRRSKQGQAFEQNAEKPVEARKAGTLSSNLANKEGSSEKKRVARTVIFGGLLDADMAEDVHRRAREVGSVISVTYPLPKEELEQHGLVQDGCKMDASAVLYTSVKSANASVAMLHQKKIKGGVVWARQLGGEGSKTQKWKLIIRNLPFKAKVDQIKHVFSPAGFVWDAFIPCNPDTGLSKGFAFVKFTCKKDAENAIQKFNGQMFDKRPIAVDWAVPKKLYNSGANAVLATEDGQQDGKDVQGDSSSEDLEGEEENIGKESQQTDDIDSASDDLNITEKEDVPVEIDFNKEADIARKVLNNLITPSVKGTLPSPVDDSMLPKGNEELNSDETVGAANNLLNESGKVSGVTEPGNSSKSMASNLKQTEGEEDLQRTIFINNLPFDINNEEVKQRFSGFGEVQSFFPVLHHVTKRPKGTGFLKFKTIDAATAAVTAANVASGLGISLKGRQLTVLKALDKKSAHDKEVDKANKEVLDPRNLYLAEEGHIEEGTPAAEGVSASDLLKRKMLKREKKTKLKSPNFHISKTRLIMYNIPKSMTEKKLKKLCIDAVTSRATKQTPVIKQIKFLKDVKKGKVVTKNHSRGVAFVEFTEHQHALVALRVLNNNPETFGPEYRPIVEFALNNIQTLKLRNAKIHAQQHGIRDDQNNVQQGDDAHPDKQNSKKRKSRGDDGSVKDSVSNKEENNVFNRAATEGRRSAKKQKGNPASAKAKEFSSKEKPEGSKWKSKNQQDGRNHDSGRSLNRKMTDSDAHKSKSSEDTVVQLKKRKLQDQTEQQKKNRDLKDRRRSKKTKAPLGKDEKDKLDMLIEQYRSKYSQKRSQKSDDEKQGSRQLRKWFQ</sequence>
<dbReference type="Gene3D" id="3.30.70.330">
    <property type="match status" value="5"/>
</dbReference>
<evidence type="ECO:0000256" key="1">
    <source>
        <dbReference type="ARBA" id="ARBA00004123"/>
    </source>
</evidence>
<feature type="compositionally biased region" description="Acidic residues" evidence="6">
    <location>
        <begin position="623"/>
        <end position="632"/>
    </location>
</feature>